<proteinExistence type="predicted"/>
<dbReference type="RefSeq" id="WP_161316426.1">
    <property type="nucleotide sequence ID" value="NZ_WTUW01000009.1"/>
</dbReference>
<dbReference type="PRINTS" id="PR00111">
    <property type="entry name" value="ABHYDROLASE"/>
</dbReference>
<sequence>MTITANGIDFETSFEGPEGAPVVTMSHSLCCDLTAWDELAEDLKKDYRVLRYSLRGHGKSAPVKGPYDFKMLAEDVAAIQDAYGVAESHFVGLSIGGMIAQEFALRYPERTTSLVISSSLCALPDGAAALWPERIRLASEEGLEATVEPTMSRWFVEGSLDNRPELGERVRKMIVDTSIDGYVGCCHAIAGIDLKDRIPAIKKKTLVIVGREDMGTPLSSSELIHRQIEGSNLVVIDNAAHQLAIDKPEEFNRNVRAHLASV</sequence>
<dbReference type="PANTHER" id="PTHR43433">
    <property type="entry name" value="HYDROLASE, ALPHA/BETA FOLD FAMILY PROTEIN"/>
    <property type="match status" value="1"/>
</dbReference>
<keyword evidence="3" id="KW-1185">Reference proteome</keyword>
<dbReference type="PANTHER" id="PTHR43433:SF5">
    <property type="entry name" value="AB HYDROLASE-1 DOMAIN-CONTAINING PROTEIN"/>
    <property type="match status" value="1"/>
</dbReference>
<name>A0A6L8WBM7_9PROT</name>
<dbReference type="EMBL" id="WTUW01000009">
    <property type="protein sequence ID" value="MZR31833.1"/>
    <property type="molecule type" value="Genomic_DNA"/>
</dbReference>
<keyword evidence="2" id="KW-0378">Hydrolase</keyword>
<evidence type="ECO:0000259" key="1">
    <source>
        <dbReference type="Pfam" id="PF00561"/>
    </source>
</evidence>
<evidence type="ECO:0000313" key="3">
    <source>
        <dbReference type="Proteomes" id="UP000476030"/>
    </source>
</evidence>
<dbReference type="InterPro" id="IPR000073">
    <property type="entry name" value="AB_hydrolase_1"/>
</dbReference>
<dbReference type="Proteomes" id="UP000476030">
    <property type="component" value="Unassembled WGS sequence"/>
</dbReference>
<dbReference type="SUPFAM" id="SSF53474">
    <property type="entry name" value="alpha/beta-Hydrolases"/>
    <property type="match status" value="1"/>
</dbReference>
<dbReference type="AlphaFoldDB" id="A0A6L8WBM7"/>
<evidence type="ECO:0000313" key="2">
    <source>
        <dbReference type="EMBL" id="MZR31833.1"/>
    </source>
</evidence>
<dbReference type="GO" id="GO:0016787">
    <property type="term" value="F:hydrolase activity"/>
    <property type="evidence" value="ECO:0007669"/>
    <property type="project" value="UniProtKB-KW"/>
</dbReference>
<dbReference type="InterPro" id="IPR029058">
    <property type="entry name" value="AB_hydrolase_fold"/>
</dbReference>
<reference evidence="2 3" key="1">
    <citation type="submission" date="2019-12" db="EMBL/GenBank/DDBJ databases">
        <title>Snethiella sp. nov. sp. isolated from sea sand.</title>
        <authorList>
            <person name="Kim J."/>
            <person name="Jeong S.E."/>
            <person name="Jung H.S."/>
            <person name="Jeon C.O."/>
        </authorList>
    </citation>
    <scope>NUCLEOTIDE SEQUENCE [LARGE SCALE GENOMIC DNA]</scope>
    <source>
        <strain evidence="2 3">DP05</strain>
    </source>
</reference>
<comment type="caution">
    <text evidence="2">The sequence shown here is derived from an EMBL/GenBank/DDBJ whole genome shotgun (WGS) entry which is preliminary data.</text>
</comment>
<feature type="domain" description="AB hydrolase-1" evidence="1">
    <location>
        <begin position="23"/>
        <end position="248"/>
    </location>
</feature>
<gene>
    <name evidence="2" type="ORF">GQE98_14445</name>
</gene>
<dbReference type="InterPro" id="IPR050471">
    <property type="entry name" value="AB_hydrolase"/>
</dbReference>
<protein>
    <submittedName>
        <fullName evidence="2">Alpha/beta fold hydrolase</fullName>
    </submittedName>
</protein>
<dbReference type="Pfam" id="PF00561">
    <property type="entry name" value="Abhydrolase_1"/>
    <property type="match status" value="1"/>
</dbReference>
<organism evidence="2 3">
    <name type="scientific">Sneathiella litorea</name>
    <dbReference type="NCBI Taxonomy" id="2606216"/>
    <lineage>
        <taxon>Bacteria</taxon>
        <taxon>Pseudomonadati</taxon>
        <taxon>Pseudomonadota</taxon>
        <taxon>Alphaproteobacteria</taxon>
        <taxon>Sneathiellales</taxon>
        <taxon>Sneathiellaceae</taxon>
        <taxon>Sneathiella</taxon>
    </lineage>
</organism>
<dbReference type="Gene3D" id="3.40.50.1820">
    <property type="entry name" value="alpha/beta hydrolase"/>
    <property type="match status" value="1"/>
</dbReference>
<accession>A0A6L8WBM7</accession>